<feature type="transmembrane region" description="Helical" evidence="8">
    <location>
        <begin position="59"/>
        <end position="82"/>
    </location>
</feature>
<evidence type="ECO:0000256" key="5">
    <source>
        <dbReference type="ARBA" id="ARBA00022692"/>
    </source>
</evidence>
<evidence type="ECO:0000256" key="3">
    <source>
        <dbReference type="ARBA" id="ARBA00022475"/>
    </source>
</evidence>
<keyword evidence="6 8" id="KW-1133">Transmembrane helix</keyword>
<dbReference type="GO" id="GO:0005886">
    <property type="term" value="C:plasma membrane"/>
    <property type="evidence" value="ECO:0007669"/>
    <property type="project" value="UniProtKB-SubCell"/>
</dbReference>
<keyword evidence="3" id="KW-1003">Cell membrane</keyword>
<reference evidence="9 10" key="1">
    <citation type="submission" date="2016-10" db="EMBL/GenBank/DDBJ databases">
        <authorList>
            <person name="de Groot N.N."/>
        </authorList>
    </citation>
    <scope>NUCLEOTIDE SEQUENCE [LARGE SCALE GENOMIC DNA]</scope>
    <source>
        <strain evidence="9 10">DSM 23995</strain>
    </source>
</reference>
<keyword evidence="10" id="KW-1185">Reference proteome</keyword>
<gene>
    <name evidence="9" type="ORF">SAMN05192532_102195</name>
</gene>
<evidence type="ECO:0000256" key="8">
    <source>
        <dbReference type="SAM" id="Phobius"/>
    </source>
</evidence>
<dbReference type="Proteomes" id="UP000199516">
    <property type="component" value="Unassembled WGS sequence"/>
</dbReference>
<keyword evidence="7 8" id="KW-0472">Membrane</keyword>
<sequence>MGAVNEKNVGEQQINPENGFEESALKVENISFWDGVAIIAGSSIGAGVLSLAFGSKDAGFPVLVFWVLVTGLFTTISMLYVAETTLRTRKPFQLSGLAKWEYYLRISERTTYHW</sequence>
<evidence type="ECO:0000256" key="2">
    <source>
        <dbReference type="ARBA" id="ARBA00022448"/>
    </source>
</evidence>
<keyword evidence="2" id="KW-0813">Transport</keyword>
<evidence type="ECO:0000256" key="1">
    <source>
        <dbReference type="ARBA" id="ARBA00004429"/>
    </source>
</evidence>
<evidence type="ECO:0000313" key="10">
    <source>
        <dbReference type="Proteomes" id="UP000199516"/>
    </source>
</evidence>
<protein>
    <submittedName>
        <fullName evidence="9">Tryptophan/tyrosine permease family protein</fullName>
    </submittedName>
</protein>
<evidence type="ECO:0000256" key="6">
    <source>
        <dbReference type="ARBA" id="ARBA00022989"/>
    </source>
</evidence>
<organism evidence="9 10">
    <name type="scientific">Alteribacillus iranensis</name>
    <dbReference type="NCBI Taxonomy" id="930128"/>
    <lineage>
        <taxon>Bacteria</taxon>
        <taxon>Bacillati</taxon>
        <taxon>Bacillota</taxon>
        <taxon>Bacilli</taxon>
        <taxon>Bacillales</taxon>
        <taxon>Bacillaceae</taxon>
        <taxon>Alteribacillus</taxon>
    </lineage>
</organism>
<feature type="transmembrane region" description="Helical" evidence="8">
    <location>
        <begin position="32"/>
        <end position="53"/>
    </location>
</feature>
<name>A0A1I2BAW2_9BACI</name>
<dbReference type="InterPro" id="IPR018227">
    <property type="entry name" value="Amino_acid_transport_2"/>
</dbReference>
<keyword evidence="4" id="KW-0997">Cell inner membrane</keyword>
<dbReference type="AlphaFoldDB" id="A0A1I2BAW2"/>
<evidence type="ECO:0000313" key="9">
    <source>
        <dbReference type="EMBL" id="SFE53304.1"/>
    </source>
</evidence>
<evidence type="ECO:0000256" key="4">
    <source>
        <dbReference type="ARBA" id="ARBA00022519"/>
    </source>
</evidence>
<dbReference type="RefSeq" id="WP_281243866.1">
    <property type="nucleotide sequence ID" value="NZ_FONT01000002.1"/>
</dbReference>
<dbReference type="Pfam" id="PF03222">
    <property type="entry name" value="Trp_Tyr_perm"/>
    <property type="match status" value="1"/>
</dbReference>
<dbReference type="EMBL" id="FONT01000002">
    <property type="protein sequence ID" value="SFE53304.1"/>
    <property type="molecule type" value="Genomic_DNA"/>
</dbReference>
<keyword evidence="5 8" id="KW-0812">Transmembrane</keyword>
<comment type="subcellular location">
    <subcellularLocation>
        <location evidence="1">Cell inner membrane</location>
        <topology evidence="1">Multi-pass membrane protein</topology>
    </subcellularLocation>
</comment>
<accession>A0A1I2BAW2</accession>
<dbReference type="STRING" id="930128.SAMN05192532_102195"/>
<evidence type="ECO:0000256" key="7">
    <source>
        <dbReference type="ARBA" id="ARBA00023136"/>
    </source>
</evidence>
<dbReference type="GO" id="GO:0003333">
    <property type="term" value="P:amino acid transmembrane transport"/>
    <property type="evidence" value="ECO:0007669"/>
    <property type="project" value="InterPro"/>
</dbReference>
<proteinExistence type="predicted"/>